<dbReference type="Gene3D" id="3.40.50.2300">
    <property type="match status" value="1"/>
</dbReference>
<gene>
    <name evidence="3" type="ORF">FRD01_08375</name>
</gene>
<dbReference type="SUPFAM" id="SSF52172">
    <property type="entry name" value="CheY-like"/>
    <property type="match status" value="1"/>
</dbReference>
<accession>A0A5B8XQ86</accession>
<evidence type="ECO:0000313" key="3">
    <source>
        <dbReference type="EMBL" id="QED27257.1"/>
    </source>
</evidence>
<dbReference type="InterPro" id="IPR011006">
    <property type="entry name" value="CheY-like_superfamily"/>
</dbReference>
<dbReference type="InterPro" id="IPR001789">
    <property type="entry name" value="Sig_transdc_resp-reg_receiver"/>
</dbReference>
<protein>
    <submittedName>
        <fullName evidence="3">DUF4388 domain-containing protein</fullName>
    </submittedName>
</protein>
<dbReference type="Proteomes" id="UP000321595">
    <property type="component" value="Chromosome"/>
</dbReference>
<keyword evidence="1" id="KW-0597">Phosphoprotein</keyword>
<evidence type="ECO:0000259" key="2">
    <source>
        <dbReference type="PROSITE" id="PS50110"/>
    </source>
</evidence>
<dbReference type="Pfam" id="PF14332">
    <property type="entry name" value="DUF4388"/>
    <property type="match status" value="1"/>
</dbReference>
<evidence type="ECO:0000256" key="1">
    <source>
        <dbReference type="PROSITE-ProRule" id="PRU00169"/>
    </source>
</evidence>
<dbReference type="KEGG" id="bbae:FRD01_08375"/>
<feature type="modified residue" description="4-aspartylphosphate" evidence="1">
    <location>
        <position position="76"/>
    </location>
</feature>
<dbReference type="AlphaFoldDB" id="A0A5B8XQ86"/>
<name>A0A5B8XQ86_9DELT</name>
<organism evidence="3 4">
    <name type="scientific">Microvenator marinus</name>
    <dbReference type="NCBI Taxonomy" id="2600177"/>
    <lineage>
        <taxon>Bacteria</taxon>
        <taxon>Deltaproteobacteria</taxon>
        <taxon>Bradymonadales</taxon>
        <taxon>Microvenatoraceae</taxon>
        <taxon>Microvenator</taxon>
    </lineage>
</organism>
<dbReference type="GO" id="GO:0000160">
    <property type="term" value="P:phosphorelay signal transduction system"/>
    <property type="evidence" value="ECO:0007669"/>
    <property type="project" value="InterPro"/>
</dbReference>
<sequence>MNHTKIARIQLAVHTVKRNPNVSEDMEGAQLLLMGAEIEMLELLQEVLSDSGFKCKILESLDDLDASDAPRLLICDELQGALNGESVFAQVKDDSQLGFLLLADDIAGERLASCLNMGMHEVVAKPFDVLELHARILRALKYLEMAEKPFSSEDLSPPEQVSEVFELRPSFEGDLEYLGLPDLLLNLKQNSRTGELTANVTDGDYVFSFKKGELVRVAGPRGLKHRKAMFRALRETVGRFSFQAMDDVNASKSTKFENLDNLILQAMQEADEYPLYRERLPADPTPVTLTAKVESVKLPDSTVIQPLLEGLIQSTTVDILIHASPKTDLHAAKELKELMDQEVIVESGSAEAAS</sequence>
<proteinExistence type="predicted"/>
<feature type="domain" description="Response regulatory" evidence="2">
    <location>
        <begin position="30"/>
        <end position="140"/>
    </location>
</feature>
<dbReference type="EMBL" id="CP042467">
    <property type="protein sequence ID" value="QED27257.1"/>
    <property type="molecule type" value="Genomic_DNA"/>
</dbReference>
<dbReference type="PROSITE" id="PS50110">
    <property type="entry name" value="RESPONSE_REGULATORY"/>
    <property type="match status" value="1"/>
</dbReference>
<reference evidence="3 4" key="1">
    <citation type="submission" date="2019-08" db="EMBL/GenBank/DDBJ databases">
        <authorList>
            <person name="Liang Q."/>
        </authorList>
    </citation>
    <scope>NUCLEOTIDE SEQUENCE [LARGE SCALE GENOMIC DNA]</scope>
    <source>
        <strain evidence="3 4">V1718</strain>
    </source>
</reference>
<keyword evidence="4" id="KW-1185">Reference proteome</keyword>
<dbReference type="RefSeq" id="WP_146958942.1">
    <property type="nucleotide sequence ID" value="NZ_CP042467.1"/>
</dbReference>
<evidence type="ECO:0000313" key="4">
    <source>
        <dbReference type="Proteomes" id="UP000321595"/>
    </source>
</evidence>
<dbReference type="InterPro" id="IPR025497">
    <property type="entry name" value="PatA-like_N"/>
</dbReference>